<evidence type="ECO:0000256" key="3">
    <source>
        <dbReference type="ARBA" id="ARBA00022617"/>
    </source>
</evidence>
<evidence type="ECO:0000256" key="1">
    <source>
        <dbReference type="ARBA" id="ARBA00021020"/>
    </source>
</evidence>
<dbReference type="SUPFAM" id="SSF46626">
    <property type="entry name" value="Cytochrome c"/>
    <property type="match status" value="1"/>
</dbReference>
<evidence type="ECO:0000256" key="4">
    <source>
        <dbReference type="ARBA" id="ARBA00022723"/>
    </source>
</evidence>
<evidence type="ECO:0000259" key="9">
    <source>
        <dbReference type="PROSITE" id="PS51007"/>
    </source>
</evidence>
<name>A0ABP9MXB3_9GAMM</name>
<evidence type="ECO:0000313" key="11">
    <source>
        <dbReference type="Proteomes" id="UP001500631"/>
    </source>
</evidence>
<protein>
    <recommendedName>
        <fullName evidence="1">Cytochrome c-551</fullName>
    </recommendedName>
    <alternativeName>
        <fullName evidence="7">Cytochrome c551</fullName>
    </alternativeName>
</protein>
<dbReference type="EMBL" id="BAABKE010000005">
    <property type="protein sequence ID" value="GAA5100806.1"/>
    <property type="molecule type" value="Genomic_DNA"/>
</dbReference>
<evidence type="ECO:0000256" key="6">
    <source>
        <dbReference type="ARBA" id="ARBA00023004"/>
    </source>
</evidence>
<evidence type="ECO:0000256" key="8">
    <source>
        <dbReference type="PROSITE-ProRule" id="PRU00433"/>
    </source>
</evidence>
<keyword evidence="2" id="KW-0813">Transport</keyword>
<evidence type="ECO:0000256" key="5">
    <source>
        <dbReference type="ARBA" id="ARBA00022982"/>
    </source>
</evidence>
<dbReference type="InterPro" id="IPR036909">
    <property type="entry name" value="Cyt_c-like_dom_sf"/>
</dbReference>
<dbReference type="InterPro" id="IPR002324">
    <property type="entry name" value="Cyt_c_ID"/>
</dbReference>
<feature type="domain" description="Cytochrome c" evidence="9">
    <location>
        <begin position="45"/>
        <end position="131"/>
    </location>
</feature>
<dbReference type="Proteomes" id="UP001500631">
    <property type="component" value="Unassembled WGS sequence"/>
</dbReference>
<evidence type="ECO:0000256" key="2">
    <source>
        <dbReference type="ARBA" id="ARBA00022448"/>
    </source>
</evidence>
<dbReference type="PROSITE" id="PS51007">
    <property type="entry name" value="CYTC"/>
    <property type="match status" value="1"/>
</dbReference>
<keyword evidence="6 8" id="KW-0408">Iron</keyword>
<keyword evidence="11" id="KW-1185">Reference proteome</keyword>
<evidence type="ECO:0000256" key="7">
    <source>
        <dbReference type="ARBA" id="ARBA00031244"/>
    </source>
</evidence>
<dbReference type="Gene3D" id="1.10.760.10">
    <property type="entry name" value="Cytochrome c-like domain"/>
    <property type="match status" value="1"/>
</dbReference>
<sequence length="131" mass="14281">MVIWAKIVLPLVQVFVLNIIDKEVVIMKKHVLTLALLGFGVVSTQAFAQIDEALASQSGCLACHKQSEKLIGPSYDDVYEKYKDDDGAVDYLIEKVTAGGSGVWGAVPMTPNGHIPAEDIETLVLQIMHEE</sequence>
<dbReference type="PRINTS" id="PR00606">
    <property type="entry name" value="CYTCHROMECID"/>
</dbReference>
<keyword evidence="5" id="KW-0249">Electron transport</keyword>
<keyword evidence="4 8" id="KW-0479">Metal-binding</keyword>
<keyword evidence="3 8" id="KW-0349">Heme</keyword>
<accession>A0ABP9MXB3</accession>
<dbReference type="InterPro" id="IPR009056">
    <property type="entry name" value="Cyt_c-like_dom"/>
</dbReference>
<proteinExistence type="predicted"/>
<organism evidence="10 11">
    <name type="scientific">Wohlfahrtiimonas larvae</name>
    <dbReference type="NCBI Taxonomy" id="1157986"/>
    <lineage>
        <taxon>Bacteria</taxon>
        <taxon>Pseudomonadati</taxon>
        <taxon>Pseudomonadota</taxon>
        <taxon>Gammaproteobacteria</taxon>
        <taxon>Cardiobacteriales</taxon>
        <taxon>Ignatzschineriaceae</taxon>
        <taxon>Wohlfahrtiimonas</taxon>
    </lineage>
</organism>
<gene>
    <name evidence="10" type="primary">nirM</name>
    <name evidence="10" type="ORF">GCM10023338_15880</name>
</gene>
<evidence type="ECO:0000313" key="10">
    <source>
        <dbReference type="EMBL" id="GAA5100806.1"/>
    </source>
</evidence>
<comment type="caution">
    <text evidence="10">The sequence shown here is derived from an EMBL/GenBank/DDBJ whole genome shotgun (WGS) entry which is preliminary data.</text>
</comment>
<reference evidence="11" key="1">
    <citation type="journal article" date="2019" name="Int. J. Syst. Evol. Microbiol.">
        <title>The Global Catalogue of Microorganisms (GCM) 10K type strain sequencing project: providing services to taxonomists for standard genome sequencing and annotation.</title>
        <authorList>
            <consortium name="The Broad Institute Genomics Platform"/>
            <consortium name="The Broad Institute Genome Sequencing Center for Infectious Disease"/>
            <person name="Wu L."/>
            <person name="Ma J."/>
        </authorList>
    </citation>
    <scope>NUCLEOTIDE SEQUENCE [LARGE SCALE GENOMIC DNA]</scope>
    <source>
        <strain evidence="11">JCM 18424</strain>
    </source>
</reference>